<proteinExistence type="predicted"/>
<dbReference type="PANTHER" id="PTHR45749:SF35">
    <property type="entry name" value="AC-LIKE TRANSPOSASE-RELATED"/>
    <property type="match status" value="1"/>
</dbReference>
<dbReference type="Proteomes" id="UP001187531">
    <property type="component" value="Unassembled WGS sequence"/>
</dbReference>
<organism evidence="1 2">
    <name type="scientific">Artemia franciscana</name>
    <name type="common">Brine shrimp</name>
    <name type="synonym">Artemia sanfranciscana</name>
    <dbReference type="NCBI Taxonomy" id="6661"/>
    <lineage>
        <taxon>Eukaryota</taxon>
        <taxon>Metazoa</taxon>
        <taxon>Ecdysozoa</taxon>
        <taxon>Arthropoda</taxon>
        <taxon>Crustacea</taxon>
        <taxon>Branchiopoda</taxon>
        <taxon>Anostraca</taxon>
        <taxon>Artemiidae</taxon>
        <taxon>Artemia</taxon>
    </lineage>
</organism>
<protein>
    <submittedName>
        <fullName evidence="1">Uncharacterized protein</fullName>
    </submittedName>
</protein>
<dbReference type="EMBL" id="JAVRJZ010000012">
    <property type="protein sequence ID" value="KAK2715589.1"/>
    <property type="molecule type" value="Genomic_DNA"/>
</dbReference>
<reference evidence="1" key="1">
    <citation type="submission" date="2023-07" db="EMBL/GenBank/DDBJ databases">
        <title>Chromosome-level genome assembly of Artemia franciscana.</title>
        <authorList>
            <person name="Jo E."/>
        </authorList>
    </citation>
    <scope>NUCLEOTIDE SEQUENCE</scope>
    <source>
        <tissue evidence="1">Whole body</tissue>
    </source>
</reference>
<comment type="caution">
    <text evidence="1">The sequence shown here is derived from an EMBL/GenBank/DDBJ whole genome shotgun (WGS) entry which is preliminary data.</text>
</comment>
<sequence>MKPVRVTSKETNIHYLSKNVQNEFAYFLSKKIQDYILEQLWHAKYYCIILDCKYDVSHTEQVVVHTGISALLPLRYHIEKVYDALYELETQDEKLNAFGRNSALGLAKKLQTFKSLCCLATWQDILHKTNIQMRSDEGVNNVITNTMKLTEEIGVVPKFEKEMTVGRRK</sequence>
<accession>A0AA88L790</accession>
<evidence type="ECO:0000313" key="2">
    <source>
        <dbReference type="Proteomes" id="UP001187531"/>
    </source>
</evidence>
<name>A0AA88L790_ARTSF</name>
<dbReference type="PANTHER" id="PTHR45749">
    <property type="match status" value="1"/>
</dbReference>
<evidence type="ECO:0000313" key="1">
    <source>
        <dbReference type="EMBL" id="KAK2715589.1"/>
    </source>
</evidence>
<gene>
    <name evidence="1" type="ORF">QYM36_010239</name>
</gene>
<dbReference type="AlphaFoldDB" id="A0AA88L790"/>
<keyword evidence="2" id="KW-1185">Reference proteome</keyword>